<keyword evidence="3" id="KW-1185">Reference proteome</keyword>
<gene>
    <name evidence="2" type="ORF">FB475_1024</name>
</gene>
<dbReference type="EMBL" id="VFMM01000001">
    <property type="protein sequence ID" value="TQJ16918.1"/>
    <property type="molecule type" value="Genomic_DNA"/>
</dbReference>
<organism evidence="2 3">
    <name type="scientific">Kribbella jejuensis</name>
    <dbReference type="NCBI Taxonomy" id="236068"/>
    <lineage>
        <taxon>Bacteria</taxon>
        <taxon>Bacillati</taxon>
        <taxon>Actinomycetota</taxon>
        <taxon>Actinomycetes</taxon>
        <taxon>Propionibacteriales</taxon>
        <taxon>Kribbellaceae</taxon>
        <taxon>Kribbella</taxon>
    </lineage>
</organism>
<feature type="transmembrane region" description="Helical" evidence="1">
    <location>
        <begin position="74"/>
        <end position="93"/>
    </location>
</feature>
<evidence type="ECO:0000313" key="2">
    <source>
        <dbReference type="EMBL" id="TQJ16918.1"/>
    </source>
</evidence>
<protein>
    <submittedName>
        <fullName evidence="2">Uncharacterized protein</fullName>
    </submittedName>
</protein>
<keyword evidence="1" id="KW-1133">Transmembrane helix</keyword>
<evidence type="ECO:0000313" key="3">
    <source>
        <dbReference type="Proteomes" id="UP000316298"/>
    </source>
</evidence>
<dbReference type="AlphaFoldDB" id="A0A542ENI9"/>
<reference evidence="2 3" key="1">
    <citation type="submission" date="2019-06" db="EMBL/GenBank/DDBJ databases">
        <title>Sequencing the genomes of 1000 actinobacteria strains.</title>
        <authorList>
            <person name="Klenk H.-P."/>
        </authorList>
    </citation>
    <scope>NUCLEOTIDE SEQUENCE [LARGE SCALE GENOMIC DNA]</scope>
    <source>
        <strain evidence="2 3">DSM 17305</strain>
    </source>
</reference>
<evidence type="ECO:0000256" key="1">
    <source>
        <dbReference type="SAM" id="Phobius"/>
    </source>
</evidence>
<name>A0A542ENI9_9ACTN</name>
<keyword evidence="1" id="KW-0472">Membrane</keyword>
<dbReference type="Proteomes" id="UP000316298">
    <property type="component" value="Unassembled WGS sequence"/>
</dbReference>
<proteinExistence type="predicted"/>
<keyword evidence="1" id="KW-0812">Transmembrane</keyword>
<sequence length="132" mass="15807">MGWTVTFVRLQFFSIVRSHRGDATSQSSLRFRGPSRFLRGFRPVRPFWGWTLRLRQSLGFRSVRFWWLRGWAVWLRWFGAVWLGFEWLWFGWIGRFGSGTVRGSSVGRSSVWGWCRGRAVWGRVVRGRWFGR</sequence>
<accession>A0A542ENI9</accession>
<comment type="caution">
    <text evidence="2">The sequence shown here is derived from an EMBL/GenBank/DDBJ whole genome shotgun (WGS) entry which is preliminary data.</text>
</comment>